<sequence length="152" mass="16990">MWNARTLTIGGRLMLVRSVLGSLGSYLFSIYKVPKSVIVKLESICNAFLWGNAPGNKGITWIAWGKTMNSNDHGGLGIGSLRAFNLALLLKWWWRFRDNSNSIWKNVITTIYGVHGGLGVSISRSIMNTVWGRISKVNIDLGEYNLDLNNIF</sequence>
<accession>A0A9R1WMW2</accession>
<dbReference type="AlphaFoldDB" id="A0A9R1WMW2"/>
<comment type="caution">
    <text evidence="1">The sequence shown here is derived from an EMBL/GenBank/DDBJ whole genome shotgun (WGS) entry which is preliminary data.</text>
</comment>
<name>A0A9R1WMW2_LACSA</name>
<organism evidence="1 2">
    <name type="scientific">Lactuca sativa</name>
    <name type="common">Garden lettuce</name>
    <dbReference type="NCBI Taxonomy" id="4236"/>
    <lineage>
        <taxon>Eukaryota</taxon>
        <taxon>Viridiplantae</taxon>
        <taxon>Streptophyta</taxon>
        <taxon>Embryophyta</taxon>
        <taxon>Tracheophyta</taxon>
        <taxon>Spermatophyta</taxon>
        <taxon>Magnoliopsida</taxon>
        <taxon>eudicotyledons</taxon>
        <taxon>Gunneridae</taxon>
        <taxon>Pentapetalae</taxon>
        <taxon>asterids</taxon>
        <taxon>campanulids</taxon>
        <taxon>Asterales</taxon>
        <taxon>Asteraceae</taxon>
        <taxon>Cichorioideae</taxon>
        <taxon>Cichorieae</taxon>
        <taxon>Lactucinae</taxon>
        <taxon>Lactuca</taxon>
    </lineage>
</organism>
<keyword evidence="2" id="KW-1185">Reference proteome</keyword>
<evidence type="ECO:0008006" key="3">
    <source>
        <dbReference type="Google" id="ProtNLM"/>
    </source>
</evidence>
<dbReference type="Proteomes" id="UP000235145">
    <property type="component" value="Unassembled WGS sequence"/>
</dbReference>
<proteinExistence type="predicted"/>
<evidence type="ECO:0000313" key="1">
    <source>
        <dbReference type="EMBL" id="KAJ0226574.1"/>
    </source>
</evidence>
<dbReference type="PANTHER" id="PTHR33116:SF79">
    <property type="entry name" value="REVERSE TRANSCRIPTASE DOMAIN, ZINC FINGER, CCHC-TYPE-RELATED"/>
    <property type="match status" value="1"/>
</dbReference>
<reference evidence="1 2" key="1">
    <citation type="journal article" date="2017" name="Nat. Commun.">
        <title>Genome assembly with in vitro proximity ligation data and whole-genome triplication in lettuce.</title>
        <authorList>
            <person name="Reyes-Chin-Wo S."/>
            <person name="Wang Z."/>
            <person name="Yang X."/>
            <person name="Kozik A."/>
            <person name="Arikit S."/>
            <person name="Song C."/>
            <person name="Xia L."/>
            <person name="Froenicke L."/>
            <person name="Lavelle D.O."/>
            <person name="Truco M.J."/>
            <person name="Xia R."/>
            <person name="Zhu S."/>
            <person name="Xu C."/>
            <person name="Xu H."/>
            <person name="Xu X."/>
            <person name="Cox K."/>
            <person name="Korf I."/>
            <person name="Meyers B.C."/>
            <person name="Michelmore R.W."/>
        </authorList>
    </citation>
    <scope>NUCLEOTIDE SEQUENCE [LARGE SCALE GENOMIC DNA]</scope>
    <source>
        <strain evidence="2">cv. Salinas</strain>
        <tissue evidence="1">Seedlings</tissue>
    </source>
</reference>
<protein>
    <recommendedName>
        <fullName evidence="3">Reverse transcriptase zinc-binding domain-containing protein</fullName>
    </recommendedName>
</protein>
<gene>
    <name evidence="1" type="ORF">LSAT_V11C100039920</name>
</gene>
<evidence type="ECO:0000313" key="2">
    <source>
        <dbReference type="Proteomes" id="UP000235145"/>
    </source>
</evidence>
<dbReference type="EMBL" id="NBSK02000001">
    <property type="protein sequence ID" value="KAJ0226574.1"/>
    <property type="molecule type" value="Genomic_DNA"/>
</dbReference>
<dbReference type="PANTHER" id="PTHR33116">
    <property type="entry name" value="REVERSE TRANSCRIPTASE ZINC-BINDING DOMAIN-CONTAINING PROTEIN-RELATED-RELATED"/>
    <property type="match status" value="1"/>
</dbReference>